<dbReference type="OMA" id="ATTCRNK"/>
<dbReference type="SUPFAM" id="SSF81383">
    <property type="entry name" value="F-box domain"/>
    <property type="match status" value="1"/>
</dbReference>
<dbReference type="Proteomes" id="UP000624244">
    <property type="component" value="Unassembled WGS sequence"/>
</dbReference>
<dbReference type="PROSITE" id="PS50181">
    <property type="entry name" value="FBOX"/>
    <property type="match status" value="1"/>
</dbReference>
<accession>A0A8H5ZEE9</accession>
<dbReference type="EMBL" id="WNKQ01000012">
    <property type="protein sequence ID" value="KAF5847776.1"/>
    <property type="molecule type" value="Genomic_DNA"/>
</dbReference>
<organism evidence="2 3">
    <name type="scientific">Cochliobolus sativus</name>
    <name type="common">Common root rot and spot blotch fungus</name>
    <name type="synonym">Bipolaris sorokiniana</name>
    <dbReference type="NCBI Taxonomy" id="45130"/>
    <lineage>
        <taxon>Eukaryota</taxon>
        <taxon>Fungi</taxon>
        <taxon>Dikarya</taxon>
        <taxon>Ascomycota</taxon>
        <taxon>Pezizomycotina</taxon>
        <taxon>Dothideomycetes</taxon>
        <taxon>Pleosporomycetidae</taxon>
        <taxon>Pleosporales</taxon>
        <taxon>Pleosporineae</taxon>
        <taxon>Pleosporaceae</taxon>
        <taxon>Bipolaris</taxon>
    </lineage>
</organism>
<proteinExistence type="predicted"/>
<dbReference type="AlphaFoldDB" id="A0A8H5ZEE9"/>
<name>A0A8H5ZEE9_COCSA</name>
<dbReference type="InterPro" id="IPR036047">
    <property type="entry name" value="F-box-like_dom_sf"/>
</dbReference>
<sequence>MASFSSLPNELLEQIVGRLSQHDTSSFCRLNSHLHTLATPFLYRHVDLFVPPSNKLPRIDYFCLNILKDSRKASNVKSIRLGVSPGESITQGQQQLPHDSSFDHVYLLQKAMDIWTNETMFSTHAHLKEALELREYSAYAALIILVLPSLQHLHVTDCKSTTYDYLQALPDTLAPEPLGTPRFLAQSLVRRLSSITHTSLVFDQTRGIAYHNPNNYLTADHFLNLPNMKSLELSVRGGKRHQSTLGTDVPLIRRIRPTNITTLVFRHSGAFIESTRSLFQCIPRLRSLTYDFLFDGFRVTHPVVDLAAWCDLLQPFQSTLEILVFSIEYCNKTGWFDHQPQVSEMLHGCLDMTHFPKLHTLEVPLPFLTGDSEFSIGTQVAPLLPPNLRHLILRTDLSHAQHVFSLNPSFVQNGLSVKASQRIAHYLMLARRDVSYIYQTSLTLLDQATALESLSIWQPADPSLAWLDSQVEDFATTCRNKNITGKILIPMLLRWKNAAHWDLMQEKVVFDREAPGLGPGTRFWRKEWEGRPVGLATQYLSYVLEFHPVKIYL</sequence>
<dbReference type="InterPro" id="IPR001810">
    <property type="entry name" value="F-box_dom"/>
</dbReference>
<comment type="caution">
    <text evidence="2">The sequence shown here is derived from an EMBL/GenBank/DDBJ whole genome shotgun (WGS) entry which is preliminary data.</text>
</comment>
<evidence type="ECO:0000313" key="3">
    <source>
        <dbReference type="Proteomes" id="UP000624244"/>
    </source>
</evidence>
<gene>
    <name evidence="2" type="ORF">GGP41_009028</name>
</gene>
<evidence type="ECO:0000313" key="2">
    <source>
        <dbReference type="EMBL" id="KAF5847776.1"/>
    </source>
</evidence>
<evidence type="ECO:0000259" key="1">
    <source>
        <dbReference type="PROSITE" id="PS50181"/>
    </source>
</evidence>
<protein>
    <recommendedName>
        <fullName evidence="1">F-box domain-containing protein</fullName>
    </recommendedName>
</protein>
<feature type="domain" description="F-box" evidence="1">
    <location>
        <begin position="1"/>
        <end position="46"/>
    </location>
</feature>
<reference evidence="2" key="1">
    <citation type="submission" date="2019-11" db="EMBL/GenBank/DDBJ databases">
        <title>Bipolaris sorokiniana Genome sequencing.</title>
        <authorList>
            <person name="Wang H."/>
        </authorList>
    </citation>
    <scope>NUCLEOTIDE SEQUENCE</scope>
</reference>